<dbReference type="GO" id="GO:0016567">
    <property type="term" value="P:protein ubiquitination"/>
    <property type="evidence" value="ECO:0007669"/>
    <property type="project" value="TreeGrafter"/>
</dbReference>
<evidence type="ECO:0000256" key="1">
    <source>
        <dbReference type="PROSITE-ProRule" id="PRU00176"/>
    </source>
</evidence>
<gene>
    <name evidence="3" type="ORF">NESG_01057</name>
</gene>
<protein>
    <recommendedName>
        <fullName evidence="2">RRM domain-containing protein</fullName>
    </recommendedName>
</protein>
<feature type="domain" description="RRM" evidence="2">
    <location>
        <begin position="25"/>
        <end position="111"/>
    </location>
</feature>
<dbReference type="GeneID" id="77676030"/>
<dbReference type="InterPro" id="IPR034261">
    <property type="entry name" value="CNOT4_RRM"/>
</dbReference>
<dbReference type="InterPro" id="IPR035979">
    <property type="entry name" value="RBD_domain_sf"/>
</dbReference>
<keyword evidence="4" id="KW-1185">Reference proteome</keyword>
<comment type="caution">
    <text evidence="3">The sequence shown here is derived from an EMBL/GenBank/DDBJ whole genome shotgun (WGS) entry which is preliminary data.</text>
</comment>
<dbReference type="Proteomes" id="UP000054524">
    <property type="component" value="Unassembled WGS sequence"/>
</dbReference>
<accession>A0A086J433</accession>
<dbReference type="PANTHER" id="PTHR12603:SF0">
    <property type="entry name" value="CCR4-NOT TRANSCRIPTION COMPLEX SUBUNIT 4"/>
    <property type="match status" value="1"/>
</dbReference>
<organism evidence="3 4">
    <name type="scientific">Nematocida ausubeli (strain ATCC PRA-371 / ERTm2)</name>
    <name type="common">Nematode killer fungus</name>
    <dbReference type="NCBI Taxonomy" id="1913371"/>
    <lineage>
        <taxon>Eukaryota</taxon>
        <taxon>Fungi</taxon>
        <taxon>Fungi incertae sedis</taxon>
        <taxon>Microsporidia</taxon>
        <taxon>Nematocida</taxon>
    </lineage>
</organism>
<name>A0A086J433_NEMA1</name>
<dbReference type="HOGENOM" id="CLU_119160_0_0_1"/>
<dbReference type="SUPFAM" id="SSF54928">
    <property type="entry name" value="RNA-binding domain, RBD"/>
    <property type="match status" value="1"/>
</dbReference>
<dbReference type="GO" id="GO:0004842">
    <property type="term" value="F:ubiquitin-protein transferase activity"/>
    <property type="evidence" value="ECO:0007669"/>
    <property type="project" value="InterPro"/>
</dbReference>
<dbReference type="InterPro" id="IPR039780">
    <property type="entry name" value="Mot2"/>
</dbReference>
<dbReference type="PROSITE" id="PS50102">
    <property type="entry name" value="RRM"/>
    <property type="match status" value="1"/>
</dbReference>
<keyword evidence="1" id="KW-0694">RNA-binding</keyword>
<dbReference type="CDD" id="cd12438">
    <property type="entry name" value="RRM_CNOT4"/>
    <property type="match status" value="1"/>
</dbReference>
<dbReference type="Pfam" id="PF00076">
    <property type="entry name" value="RRM_1"/>
    <property type="match status" value="1"/>
</dbReference>
<dbReference type="InterPro" id="IPR000504">
    <property type="entry name" value="RRM_dom"/>
</dbReference>
<dbReference type="EMBL" id="AKIJ01000002">
    <property type="protein sequence ID" value="KFG26901.1"/>
    <property type="molecule type" value="Genomic_DNA"/>
</dbReference>
<dbReference type="PANTHER" id="PTHR12603">
    <property type="entry name" value="CCR4-NOT TRANSCRIPTION COMPLEX RELATED"/>
    <property type="match status" value="1"/>
</dbReference>
<dbReference type="SMART" id="SM00361">
    <property type="entry name" value="RRM_1"/>
    <property type="match status" value="1"/>
</dbReference>
<dbReference type="InterPro" id="IPR003954">
    <property type="entry name" value="RRM_euk-type"/>
</dbReference>
<dbReference type="GO" id="GO:0030014">
    <property type="term" value="C:CCR4-NOT complex"/>
    <property type="evidence" value="ECO:0007669"/>
    <property type="project" value="InterPro"/>
</dbReference>
<dbReference type="GO" id="GO:0003723">
    <property type="term" value="F:RNA binding"/>
    <property type="evidence" value="ECO:0007669"/>
    <property type="project" value="UniProtKB-UniRule"/>
</dbReference>
<evidence type="ECO:0000313" key="4">
    <source>
        <dbReference type="Proteomes" id="UP000054524"/>
    </source>
</evidence>
<reference evidence="3 4" key="1">
    <citation type="journal article" date="2014" name="Genome Announc.">
        <title>Genome Sequence of the Microsporidian Species Nematocida sp1 Strain ERTm6 (ATCC PRA-372).</title>
        <authorList>
            <person name="Bakowski M.A."/>
            <person name="Priest M."/>
            <person name="Young S."/>
            <person name="Cuomo C.A."/>
            <person name="Troemel E.R."/>
        </authorList>
    </citation>
    <scope>NUCLEOTIDE SEQUENCE [LARGE SCALE GENOMIC DNA]</scope>
    <source>
        <strain evidence="3 4">ERTm6</strain>
    </source>
</reference>
<dbReference type="Gene3D" id="3.30.70.330">
    <property type="match status" value="1"/>
</dbReference>
<dbReference type="OrthoDB" id="1923159at2759"/>
<dbReference type="InterPro" id="IPR012677">
    <property type="entry name" value="Nucleotide-bd_a/b_plait_sf"/>
</dbReference>
<proteinExistence type="predicted"/>
<evidence type="ECO:0000259" key="2">
    <source>
        <dbReference type="PROSITE" id="PS50102"/>
    </source>
</evidence>
<dbReference type="AlphaFoldDB" id="A0A086J433"/>
<evidence type="ECO:0000313" key="3">
    <source>
        <dbReference type="EMBL" id="KFG26901.1"/>
    </source>
</evidence>
<sequence>MNGETIEKKYTDGEDLLNVRVLQRNLVYVVGIPIEFAREDLLRSKSLFGGFGEIVKIVLSRRKETKPEKQTEGVYSAYITYLKEEYAVEAIREMDGFMLGEKTVRCTFGTTKYCSFFLRKIKCSNEGCLYLHEKGRDEDSFARDQMFVLKTKIEKIIEERRPVEKDTFSSGAKASDSDNIEELSALFLFKPEYVAAQKHYDSCQFNPFYRRTSDDSHESASLGVRSICAEK</sequence>
<dbReference type="RefSeq" id="XP_052905456.1">
    <property type="nucleotide sequence ID" value="XM_053048696.1"/>
</dbReference>